<reference evidence="4 5" key="1">
    <citation type="submission" date="2019-03" db="EMBL/GenBank/DDBJ databases">
        <title>Single cell metagenomics reveals metabolic interactions within the superorganism composed of flagellate Streblomastix strix and complex community of Bacteroidetes bacteria on its surface.</title>
        <authorList>
            <person name="Treitli S.C."/>
            <person name="Kolisko M."/>
            <person name="Husnik F."/>
            <person name="Keeling P."/>
            <person name="Hampl V."/>
        </authorList>
    </citation>
    <scope>NUCLEOTIDE SEQUENCE [LARGE SCALE GENOMIC DNA]</scope>
    <source>
        <strain evidence="4">ST1C</strain>
    </source>
</reference>
<evidence type="ECO:0000259" key="3">
    <source>
        <dbReference type="Pfam" id="PF09394"/>
    </source>
</evidence>
<proteinExistence type="predicted"/>
<dbReference type="Gene3D" id="2.60.40.2020">
    <property type="match status" value="1"/>
</dbReference>
<feature type="domain" description="Proteinase inhibitor I42 chagasin" evidence="3">
    <location>
        <begin position="14"/>
        <end position="105"/>
    </location>
</feature>
<dbReference type="InterPro" id="IPR018990">
    <property type="entry name" value="Prot_inh_I42_chagasin"/>
</dbReference>
<dbReference type="GO" id="GO:0004869">
    <property type="term" value="F:cysteine-type endopeptidase inhibitor activity"/>
    <property type="evidence" value="ECO:0007669"/>
    <property type="project" value="UniProtKB-KW"/>
</dbReference>
<dbReference type="Pfam" id="PF09394">
    <property type="entry name" value="Inhibitor_I42"/>
    <property type="match status" value="1"/>
</dbReference>
<dbReference type="InterPro" id="IPR036331">
    <property type="entry name" value="Chagasin-like_sf"/>
</dbReference>
<dbReference type="EMBL" id="SNRW01026653">
    <property type="protein sequence ID" value="KAA6360646.1"/>
    <property type="molecule type" value="Genomic_DNA"/>
</dbReference>
<name>A0A5J4TQ93_9EUKA</name>
<sequence length="113" mass="13459">MQPTPPEPTLILANQNEQFVVYLPHHGQSGQRWELRTPLLEEQSIIKLIDEDYEQIEPDDCFSRRKCHYHYYKIFKFLAEKVGSIDLEFVNGHCWTKGNNNSEQKRVFHVEIQ</sequence>
<dbReference type="AlphaFoldDB" id="A0A5J4TQ93"/>
<keyword evidence="2" id="KW-0789">Thiol protease inhibitor</keyword>
<keyword evidence="1" id="KW-0646">Protease inhibitor</keyword>
<organism evidence="4 5">
    <name type="scientific">Streblomastix strix</name>
    <dbReference type="NCBI Taxonomy" id="222440"/>
    <lineage>
        <taxon>Eukaryota</taxon>
        <taxon>Metamonada</taxon>
        <taxon>Preaxostyla</taxon>
        <taxon>Oxymonadida</taxon>
        <taxon>Streblomastigidae</taxon>
        <taxon>Streblomastix</taxon>
    </lineage>
</organism>
<dbReference type="Proteomes" id="UP000324800">
    <property type="component" value="Unassembled WGS sequence"/>
</dbReference>
<accession>A0A5J4TQ93</accession>
<gene>
    <name evidence="4" type="ORF">EZS28_043827</name>
</gene>
<evidence type="ECO:0000313" key="5">
    <source>
        <dbReference type="Proteomes" id="UP000324800"/>
    </source>
</evidence>
<comment type="caution">
    <text evidence="4">The sequence shown here is derived from an EMBL/GenBank/DDBJ whole genome shotgun (WGS) entry which is preliminary data.</text>
</comment>
<evidence type="ECO:0000256" key="1">
    <source>
        <dbReference type="ARBA" id="ARBA00022690"/>
    </source>
</evidence>
<protein>
    <recommendedName>
        <fullName evidence="3">Proteinase inhibitor I42 chagasin domain-containing protein</fullName>
    </recommendedName>
</protein>
<evidence type="ECO:0000256" key="2">
    <source>
        <dbReference type="ARBA" id="ARBA00022704"/>
    </source>
</evidence>
<evidence type="ECO:0000313" key="4">
    <source>
        <dbReference type="EMBL" id="KAA6360646.1"/>
    </source>
</evidence>